<dbReference type="PANTHER" id="PTHR13710:SF105">
    <property type="entry name" value="ATP-DEPENDENT DNA HELICASE Q1"/>
    <property type="match status" value="1"/>
</dbReference>
<dbReference type="Gene3D" id="3.40.50.300">
    <property type="entry name" value="P-loop containing nucleotide triphosphate hydrolases"/>
    <property type="match status" value="2"/>
</dbReference>
<dbReference type="EC" id="5.6.2.4" evidence="9"/>
<gene>
    <name evidence="12" type="ORF">PGH07_01165</name>
</gene>
<keyword evidence="7" id="KW-0413">Isomerase</keyword>
<keyword evidence="13" id="KW-1185">Reference proteome</keyword>
<dbReference type="InterPro" id="IPR004589">
    <property type="entry name" value="DNA_helicase_ATP-dep_RecQ"/>
</dbReference>
<dbReference type="InterPro" id="IPR002464">
    <property type="entry name" value="DNA/RNA_helicase_DEAH_CS"/>
</dbReference>
<evidence type="ECO:0000256" key="5">
    <source>
        <dbReference type="ARBA" id="ARBA00022840"/>
    </source>
</evidence>
<evidence type="ECO:0000259" key="11">
    <source>
        <dbReference type="PROSITE" id="PS51194"/>
    </source>
</evidence>
<proteinExistence type="inferred from homology"/>
<comment type="catalytic activity">
    <reaction evidence="8">
        <text>Couples ATP hydrolysis with the unwinding of duplex DNA by translocating in the 3'-5' direction.</text>
        <dbReference type="EC" id="5.6.2.4"/>
    </reaction>
</comment>
<evidence type="ECO:0000313" key="13">
    <source>
        <dbReference type="Proteomes" id="UP001169069"/>
    </source>
</evidence>
<comment type="caution">
    <text evidence="12">The sequence shown here is derived from an EMBL/GenBank/DDBJ whole genome shotgun (WGS) entry which is preliminary data.</text>
</comment>
<keyword evidence="2" id="KW-0547">Nucleotide-binding</keyword>
<keyword evidence="5" id="KW-0067">ATP-binding</keyword>
<sequence>MIKSDALQLLRTSINNPSANFHEDQWEAIDALVNHRKKMLVVERTGWGKSSVYFIATRGLRDAGYGVTVIISPLLALMRNQITSAERLGINAVTVNSTNPEDWDRISSQLLNDEVDVLLISPERLANDRFVETVLAPISERIGLFVVDEAHCISDWGHDFRPDYQRITRMLQQMPPNMPILATTATANNRVVADIERQIGDIETIRGTLIRDSLILQTLELPDQASRLAWIVEHINSIEGTGIIYTSTIRDAEMVAEWLNLNSISAAAYYGSATHEDFENSNDCRQYLEDKLMNNQIKALVATTALGMGYDKPDLGFVIHFQLPSSVVAYYQQVGRAGRGLPSARGILLSGREDADIQSFFINSAFPSEEHVGEVLSALEQSNGLSMRDIEPRVNMRYGQIEKVIKYLSIQSPSPIAKDGSKWFRTPILYQMDHEKIAFLTNQRNEEFRQIEEYLRSQNCLMAFLRQALNDSNIEDCGRCANCDPSNALSGTYAHVNGLKASEFLKHHAMPIEVRKQFPKDAFPQYGFSSRLPNELRAEEGRVLSKWQDAGWGTVVADNKHNNYFSDELVDAVADMIQAWNPVPMPTWVTCVPSLNHTELVPDFAQRLANKLGLPFIESIIKVKQNQPQKMMENRFHQCHNLDGAFEIRDIKPNEPVFLIDDIVDSNWTFTVLSALLRRKGTGAVFPMALTSTANG</sequence>
<dbReference type="GO" id="GO:0003678">
    <property type="term" value="F:DNA helicase activity"/>
    <property type="evidence" value="ECO:0007669"/>
    <property type="project" value="UniProtKB-EC"/>
</dbReference>
<evidence type="ECO:0000256" key="8">
    <source>
        <dbReference type="ARBA" id="ARBA00034617"/>
    </source>
</evidence>
<dbReference type="PROSITE" id="PS00690">
    <property type="entry name" value="DEAH_ATP_HELICASE"/>
    <property type="match status" value="1"/>
</dbReference>
<dbReference type="SMART" id="SM00487">
    <property type="entry name" value="DEXDc"/>
    <property type="match status" value="1"/>
</dbReference>
<evidence type="ECO:0000256" key="1">
    <source>
        <dbReference type="ARBA" id="ARBA00005446"/>
    </source>
</evidence>
<dbReference type="EMBL" id="JAQIBD010000001">
    <property type="protein sequence ID" value="MDM5270781.1"/>
    <property type="molecule type" value="Genomic_DNA"/>
</dbReference>
<protein>
    <recommendedName>
        <fullName evidence="9">DNA 3'-5' helicase</fullName>
        <ecNumber evidence="9">5.6.2.4</ecNumber>
    </recommendedName>
</protein>
<accession>A0ABT7QVM7</accession>
<dbReference type="InterPro" id="IPR000836">
    <property type="entry name" value="PRTase_dom"/>
</dbReference>
<evidence type="ECO:0000313" key="12">
    <source>
        <dbReference type="EMBL" id="MDM5270781.1"/>
    </source>
</evidence>
<feature type="domain" description="Helicase C-terminal" evidence="11">
    <location>
        <begin position="230"/>
        <end position="391"/>
    </location>
</feature>
<dbReference type="InterPro" id="IPR001650">
    <property type="entry name" value="Helicase_C-like"/>
</dbReference>
<evidence type="ECO:0000256" key="3">
    <source>
        <dbReference type="ARBA" id="ARBA00022801"/>
    </source>
</evidence>
<dbReference type="SUPFAM" id="SSF52540">
    <property type="entry name" value="P-loop containing nucleoside triphosphate hydrolases"/>
    <property type="match status" value="1"/>
</dbReference>
<dbReference type="NCBIfam" id="TIGR00614">
    <property type="entry name" value="recQ_fam"/>
    <property type="match status" value="1"/>
</dbReference>
<dbReference type="Proteomes" id="UP001169069">
    <property type="component" value="Unassembled WGS sequence"/>
</dbReference>
<dbReference type="SMART" id="SM00490">
    <property type="entry name" value="HELICc"/>
    <property type="match status" value="1"/>
</dbReference>
<evidence type="ECO:0000256" key="9">
    <source>
        <dbReference type="ARBA" id="ARBA00034808"/>
    </source>
</evidence>
<comment type="similarity">
    <text evidence="1">Belongs to the helicase family. RecQ subfamily.</text>
</comment>
<organism evidence="12 13">
    <name type="scientific">Sulfurovum zhangzhouensis</name>
    <dbReference type="NCBI Taxonomy" id="3019067"/>
    <lineage>
        <taxon>Bacteria</taxon>
        <taxon>Pseudomonadati</taxon>
        <taxon>Campylobacterota</taxon>
        <taxon>Epsilonproteobacteria</taxon>
        <taxon>Campylobacterales</taxon>
        <taxon>Sulfurovaceae</taxon>
        <taxon>Sulfurovum</taxon>
    </lineage>
</organism>
<keyword evidence="6" id="KW-0238">DNA-binding</keyword>
<dbReference type="InterPro" id="IPR029057">
    <property type="entry name" value="PRTase-like"/>
</dbReference>
<dbReference type="RefSeq" id="WP_289412057.1">
    <property type="nucleotide sequence ID" value="NZ_JAQIBD010000001.1"/>
</dbReference>
<evidence type="ECO:0000256" key="4">
    <source>
        <dbReference type="ARBA" id="ARBA00022806"/>
    </source>
</evidence>
<dbReference type="InterPro" id="IPR014001">
    <property type="entry name" value="Helicase_ATP-bd"/>
</dbReference>
<dbReference type="Pfam" id="PF00270">
    <property type="entry name" value="DEAD"/>
    <property type="match status" value="1"/>
</dbReference>
<feature type="domain" description="Helicase ATP-binding" evidence="10">
    <location>
        <begin position="30"/>
        <end position="205"/>
    </location>
</feature>
<evidence type="ECO:0000256" key="2">
    <source>
        <dbReference type="ARBA" id="ARBA00022741"/>
    </source>
</evidence>
<dbReference type="SUPFAM" id="SSF53271">
    <property type="entry name" value="PRTase-like"/>
    <property type="match status" value="1"/>
</dbReference>
<reference evidence="12" key="1">
    <citation type="submission" date="2023-01" db="EMBL/GenBank/DDBJ databases">
        <title>Sulfurovum sp. zt1-1 genome assembly.</title>
        <authorList>
            <person name="Wang J."/>
        </authorList>
    </citation>
    <scope>NUCLEOTIDE SEQUENCE</scope>
    <source>
        <strain evidence="12">Zt1-1</strain>
    </source>
</reference>
<dbReference type="PROSITE" id="PS51194">
    <property type="entry name" value="HELICASE_CTER"/>
    <property type="match status" value="1"/>
</dbReference>
<keyword evidence="3 12" id="KW-0378">Hydrolase</keyword>
<dbReference type="Gene3D" id="3.40.50.2020">
    <property type="match status" value="1"/>
</dbReference>
<keyword evidence="4 12" id="KW-0347">Helicase</keyword>
<name>A0ABT7QVM7_9BACT</name>
<dbReference type="PANTHER" id="PTHR13710">
    <property type="entry name" value="DNA HELICASE RECQ FAMILY MEMBER"/>
    <property type="match status" value="1"/>
</dbReference>
<dbReference type="CDD" id="cd06223">
    <property type="entry name" value="PRTases_typeI"/>
    <property type="match status" value="1"/>
</dbReference>
<dbReference type="GO" id="GO:0016787">
    <property type="term" value="F:hydrolase activity"/>
    <property type="evidence" value="ECO:0007669"/>
    <property type="project" value="UniProtKB-KW"/>
</dbReference>
<dbReference type="InterPro" id="IPR027417">
    <property type="entry name" value="P-loop_NTPase"/>
</dbReference>
<dbReference type="PROSITE" id="PS51192">
    <property type="entry name" value="HELICASE_ATP_BIND_1"/>
    <property type="match status" value="1"/>
</dbReference>
<evidence type="ECO:0000259" key="10">
    <source>
        <dbReference type="PROSITE" id="PS51192"/>
    </source>
</evidence>
<evidence type="ECO:0000256" key="7">
    <source>
        <dbReference type="ARBA" id="ARBA00023235"/>
    </source>
</evidence>
<evidence type="ECO:0000256" key="6">
    <source>
        <dbReference type="ARBA" id="ARBA00023125"/>
    </source>
</evidence>
<dbReference type="Pfam" id="PF00271">
    <property type="entry name" value="Helicase_C"/>
    <property type="match status" value="1"/>
</dbReference>
<dbReference type="InterPro" id="IPR011545">
    <property type="entry name" value="DEAD/DEAH_box_helicase_dom"/>
</dbReference>